<evidence type="ECO:0000313" key="2">
    <source>
        <dbReference type="Proteomes" id="UP000031036"/>
    </source>
</evidence>
<name>A0A0B2UVH3_TOXCA</name>
<proteinExistence type="predicted"/>
<dbReference type="Proteomes" id="UP000031036">
    <property type="component" value="Unassembled WGS sequence"/>
</dbReference>
<organism evidence="1 2">
    <name type="scientific">Toxocara canis</name>
    <name type="common">Canine roundworm</name>
    <dbReference type="NCBI Taxonomy" id="6265"/>
    <lineage>
        <taxon>Eukaryota</taxon>
        <taxon>Metazoa</taxon>
        <taxon>Ecdysozoa</taxon>
        <taxon>Nematoda</taxon>
        <taxon>Chromadorea</taxon>
        <taxon>Rhabditida</taxon>
        <taxon>Spirurina</taxon>
        <taxon>Ascaridomorpha</taxon>
        <taxon>Ascaridoidea</taxon>
        <taxon>Toxocaridae</taxon>
        <taxon>Toxocara</taxon>
    </lineage>
</organism>
<sequence length="279" mass="31272">MASTAFQASLEVKSNMLKAAATSVRFPDLRELAAAPDPQAAFRTALLQVEAATRKMERHISGVEGHHTAWLDYIKQLRTAAERANEASTYQTVTEAPDNFLTLLGEARDVLDDLITAKLNLELQIAPPVSPIRTKQDRRIVEKWTREIEKEESIFDAPPLPDISEERLQWVLGMIEKNHQAWEQSAEEKGKSMVDSVRDDAEEIIEAASEAIEKSSVTLAKELEDRLALAMDDRGSDRRRISNRVCRSDIPLPTVRPVLHKILPCTVPTQGKKIERSST</sequence>
<dbReference type="EMBL" id="JPKZ01003153">
    <property type="protein sequence ID" value="KHN73097.1"/>
    <property type="molecule type" value="Genomic_DNA"/>
</dbReference>
<keyword evidence="2" id="KW-1185">Reference proteome</keyword>
<accession>A0A0B2UVH3</accession>
<dbReference type="AlphaFoldDB" id="A0A0B2UVH3"/>
<reference evidence="1 2" key="1">
    <citation type="submission" date="2014-11" db="EMBL/GenBank/DDBJ databases">
        <title>Genetic blueprint of the zoonotic pathogen Toxocara canis.</title>
        <authorList>
            <person name="Zhu X.-Q."/>
            <person name="Korhonen P.K."/>
            <person name="Cai H."/>
            <person name="Young N.D."/>
            <person name="Nejsum P."/>
            <person name="von Samson-Himmelstjerna G."/>
            <person name="Boag P.R."/>
            <person name="Tan P."/>
            <person name="Li Q."/>
            <person name="Min J."/>
            <person name="Yang Y."/>
            <person name="Wang X."/>
            <person name="Fang X."/>
            <person name="Hall R.S."/>
            <person name="Hofmann A."/>
            <person name="Sternberg P.W."/>
            <person name="Jex A.R."/>
            <person name="Gasser R.B."/>
        </authorList>
    </citation>
    <scope>NUCLEOTIDE SEQUENCE [LARGE SCALE GENOMIC DNA]</scope>
    <source>
        <strain evidence="1">PN_DK_2014</strain>
    </source>
</reference>
<comment type="caution">
    <text evidence="1">The sequence shown here is derived from an EMBL/GenBank/DDBJ whole genome shotgun (WGS) entry which is preliminary data.</text>
</comment>
<protein>
    <submittedName>
        <fullName evidence="1">Uncharacterized protein</fullName>
    </submittedName>
</protein>
<evidence type="ECO:0000313" key="1">
    <source>
        <dbReference type="EMBL" id="KHN73097.1"/>
    </source>
</evidence>
<gene>
    <name evidence="1" type="ORF">Tcan_14783</name>
</gene>